<dbReference type="EMBL" id="JARKIB010000522">
    <property type="protein sequence ID" value="KAJ7702005.1"/>
    <property type="molecule type" value="Genomic_DNA"/>
</dbReference>
<evidence type="ECO:0000313" key="2">
    <source>
        <dbReference type="Proteomes" id="UP001215598"/>
    </source>
</evidence>
<dbReference type="Proteomes" id="UP001215598">
    <property type="component" value="Unassembled WGS sequence"/>
</dbReference>
<keyword evidence="2" id="KW-1185">Reference proteome</keyword>
<accession>A0AAD7GMT4</accession>
<gene>
    <name evidence="1" type="ORF">B0H16DRAFT_1483295</name>
</gene>
<comment type="caution">
    <text evidence="1">The sequence shown here is derived from an EMBL/GenBank/DDBJ whole genome shotgun (WGS) entry which is preliminary data.</text>
</comment>
<reference evidence="1" key="1">
    <citation type="submission" date="2023-03" db="EMBL/GenBank/DDBJ databases">
        <title>Massive genome expansion in bonnet fungi (Mycena s.s.) driven by repeated elements and novel gene families across ecological guilds.</title>
        <authorList>
            <consortium name="Lawrence Berkeley National Laboratory"/>
            <person name="Harder C.B."/>
            <person name="Miyauchi S."/>
            <person name="Viragh M."/>
            <person name="Kuo A."/>
            <person name="Thoen E."/>
            <person name="Andreopoulos B."/>
            <person name="Lu D."/>
            <person name="Skrede I."/>
            <person name="Drula E."/>
            <person name="Henrissat B."/>
            <person name="Morin E."/>
            <person name="Kohler A."/>
            <person name="Barry K."/>
            <person name="LaButti K."/>
            <person name="Morin E."/>
            <person name="Salamov A."/>
            <person name="Lipzen A."/>
            <person name="Mereny Z."/>
            <person name="Hegedus B."/>
            <person name="Baldrian P."/>
            <person name="Stursova M."/>
            <person name="Weitz H."/>
            <person name="Taylor A."/>
            <person name="Grigoriev I.V."/>
            <person name="Nagy L.G."/>
            <person name="Martin F."/>
            <person name="Kauserud H."/>
        </authorList>
    </citation>
    <scope>NUCLEOTIDE SEQUENCE</scope>
    <source>
        <strain evidence="1">CBHHK182m</strain>
    </source>
</reference>
<evidence type="ECO:0000313" key="1">
    <source>
        <dbReference type="EMBL" id="KAJ7702005.1"/>
    </source>
</evidence>
<organism evidence="1 2">
    <name type="scientific">Mycena metata</name>
    <dbReference type="NCBI Taxonomy" id="1033252"/>
    <lineage>
        <taxon>Eukaryota</taxon>
        <taxon>Fungi</taxon>
        <taxon>Dikarya</taxon>
        <taxon>Basidiomycota</taxon>
        <taxon>Agaricomycotina</taxon>
        <taxon>Agaricomycetes</taxon>
        <taxon>Agaricomycetidae</taxon>
        <taxon>Agaricales</taxon>
        <taxon>Marasmiineae</taxon>
        <taxon>Mycenaceae</taxon>
        <taxon>Mycena</taxon>
    </lineage>
</organism>
<sequence>MSSVPITQTSDLLAKLHSILPPATGSRMEPSLCALWVSQVRNLCQGIHGTIGGRIFMDFPAPLRNELRIAVKILLSNIILIGATKTSVESDPSNPAQYYVPGFGTLIFAMAEQFVILCGYEGDEDVPSRTLSGGTKENQSELRLLVVHLPRRTELGNNQVDAKDEGPRAIGYAIATKEDGLETIASLLGKNAQYLGMDYT</sequence>
<proteinExistence type="predicted"/>
<name>A0AAD7GMT4_9AGAR</name>
<dbReference type="AlphaFoldDB" id="A0AAD7GMT4"/>
<protein>
    <submittedName>
        <fullName evidence="1">Uncharacterized protein</fullName>
    </submittedName>
</protein>